<dbReference type="Proteomes" id="UP000256601">
    <property type="component" value="Unassembled WGS sequence"/>
</dbReference>
<gene>
    <name evidence="1" type="ORF">B0I71DRAFT_170612</name>
</gene>
<dbReference type="Gene3D" id="3.80.10.10">
    <property type="entry name" value="Ribonuclease Inhibitor"/>
    <property type="match status" value="1"/>
</dbReference>
<dbReference type="InterPro" id="IPR032675">
    <property type="entry name" value="LRR_dom_sf"/>
</dbReference>
<sequence>MHNQNLNSSSPQPHNAMNVPPEVLEMILAGQDELTLVALAQTSRYMYQVVAPKLWGVMMPSLSYNHRFVLFEREAHTKLAMFHTQKGPNNFRDKLNRQMRSRDTVHPNGLVHNLVLTTPNFDQKFLDREKYPNVRNVELVVKGCGSMEVVRSLRIMDLYMRENPGVKVAIDAWCHVPISVEHIVQRVFSLDIYEFPEDQVCEQLKLKQLRLTNSDSTKPSLQYLSRLQGLEFLEVPGIAVSRVWLDDETDDNTPTHVALHFPNLTHLRIKCIRTIPVAFLNSIVAPRLTTLELYYHFTHTTSGTKEETRLISQILPVASVTHLRLADISEPSDLAIVRRYPQCRMVTIVGKPKWSVASIAFNLMHEYLLDRLLWERVEGSVLQTTTFEAQQIEVNKSLHV</sequence>
<evidence type="ECO:0000313" key="1">
    <source>
        <dbReference type="EMBL" id="RDW26125.1"/>
    </source>
</evidence>
<evidence type="ECO:0000313" key="2">
    <source>
        <dbReference type="Proteomes" id="UP000256601"/>
    </source>
</evidence>
<name>A0A371C751_YARLL</name>
<protein>
    <recommendedName>
        <fullName evidence="3">F-box domain-containing protein</fullName>
    </recommendedName>
</protein>
<accession>A0A371C751</accession>
<dbReference type="VEuPathDB" id="FungiDB:YALI0_E24189g"/>
<dbReference type="AlphaFoldDB" id="A0A371C751"/>
<organism evidence="1 2">
    <name type="scientific">Yarrowia lipolytica</name>
    <name type="common">Candida lipolytica</name>
    <dbReference type="NCBI Taxonomy" id="4952"/>
    <lineage>
        <taxon>Eukaryota</taxon>
        <taxon>Fungi</taxon>
        <taxon>Dikarya</taxon>
        <taxon>Ascomycota</taxon>
        <taxon>Saccharomycotina</taxon>
        <taxon>Dipodascomycetes</taxon>
        <taxon>Dipodascales</taxon>
        <taxon>Dipodascales incertae sedis</taxon>
        <taxon>Yarrowia</taxon>
    </lineage>
</organism>
<dbReference type="VEuPathDB" id="FungiDB:YALI1_E28808g"/>
<evidence type="ECO:0008006" key="3">
    <source>
        <dbReference type="Google" id="ProtNLM"/>
    </source>
</evidence>
<reference evidence="1 2" key="1">
    <citation type="submission" date="2018-07" db="EMBL/GenBank/DDBJ databases">
        <title>Draft Genome Assemblies for Five Robust Yarrowia lipolytica Strains Exhibiting High Lipid Production and Pentose Sugar Utilization and Sugar Alcohol Secretion from Undetoxified Lignocellulosic Biomass Hydrolysates.</title>
        <authorList>
            <consortium name="DOE Joint Genome Institute"/>
            <person name="Walker C."/>
            <person name="Ryu S."/>
            <person name="Na H."/>
            <person name="Zane M."/>
            <person name="LaButti K."/>
            <person name="Lipzen A."/>
            <person name="Haridas S."/>
            <person name="Barry K."/>
            <person name="Grigoriev I.V."/>
            <person name="Quarterman J."/>
            <person name="Slininger P."/>
            <person name="Dien B."/>
            <person name="Trinh C.T."/>
        </authorList>
    </citation>
    <scope>NUCLEOTIDE SEQUENCE [LARGE SCALE GENOMIC DNA]</scope>
    <source>
        <strain evidence="1 2">YB392</strain>
    </source>
</reference>
<proteinExistence type="predicted"/>
<dbReference type="EMBL" id="KZ858986">
    <property type="protein sequence ID" value="RDW26125.1"/>
    <property type="molecule type" value="Genomic_DNA"/>
</dbReference>